<keyword evidence="2" id="KW-1185">Reference proteome</keyword>
<evidence type="ECO:0000313" key="2">
    <source>
        <dbReference type="Proteomes" id="UP000006671"/>
    </source>
</evidence>
<dbReference type="VEuPathDB" id="AmoebaDB:NAEGRDRAFT_63771"/>
<organism evidence="2">
    <name type="scientific">Naegleria gruberi</name>
    <name type="common">Amoeba</name>
    <dbReference type="NCBI Taxonomy" id="5762"/>
    <lineage>
        <taxon>Eukaryota</taxon>
        <taxon>Discoba</taxon>
        <taxon>Heterolobosea</taxon>
        <taxon>Tetramitia</taxon>
        <taxon>Eutetramitia</taxon>
        <taxon>Vahlkampfiidae</taxon>
        <taxon>Naegleria</taxon>
    </lineage>
</organism>
<sequence length="340" mass="39519">MEKRNSFKHNKNIFSFDDRYHQVFNDTNNLNNNLNNTNNNNNNNLNNTSINNNNTNIANITNVNHSYHHNVHSLNDGNLTPSTPFNQSQLHVPFSLQKRTSILSKRHFKHVSNSPNINNSNSINNNNSNNINDNIFDLQVKTNERKFRILILNNFRSVSKRVKFTLLEIFKYKKVILGDKIIDIPYEFICICDTLELPSPLLNEFIGFVPTLCANTTITIQDIQNYSTNIQHIIQQQLNRLNEQTNLIDCVDMTVKIQQYIREIIIQCRNHQYIKKYPTSEALPFTVMACKAYALIYNKTFVTPTHVQSIISNLLFHRIECISDDKWNVIQQVVSNVLPP</sequence>
<dbReference type="InParanoid" id="D2V5C3"/>
<reference evidence="1 2" key="1">
    <citation type="journal article" date="2010" name="Cell">
        <title>The genome of Naegleria gruberi illuminates early eukaryotic versatility.</title>
        <authorList>
            <person name="Fritz-Laylin L.K."/>
            <person name="Prochnik S.E."/>
            <person name="Ginger M.L."/>
            <person name="Dacks J.B."/>
            <person name="Carpenter M.L."/>
            <person name="Field M.C."/>
            <person name="Kuo A."/>
            <person name="Paredez A."/>
            <person name="Chapman J."/>
            <person name="Pham J."/>
            <person name="Shu S."/>
            <person name="Neupane R."/>
            <person name="Cipriano M."/>
            <person name="Mancuso J."/>
            <person name="Tu H."/>
            <person name="Salamov A."/>
            <person name="Lindquist E."/>
            <person name="Shapiro H."/>
            <person name="Lucas S."/>
            <person name="Grigoriev I.V."/>
            <person name="Cande W.Z."/>
            <person name="Fulton C."/>
            <person name="Rokhsar D.S."/>
            <person name="Dawson S.C."/>
        </authorList>
    </citation>
    <scope>NUCLEOTIDE SEQUENCE [LARGE SCALE GENOMIC DNA]</scope>
    <source>
        <strain evidence="1 2">NEG-M</strain>
    </source>
</reference>
<dbReference type="AlphaFoldDB" id="D2V5C3"/>
<dbReference type="Proteomes" id="UP000006671">
    <property type="component" value="Unassembled WGS sequence"/>
</dbReference>
<protein>
    <submittedName>
        <fullName evidence="1">Predicted protein</fullName>
    </submittedName>
</protein>
<dbReference type="EMBL" id="GG738852">
    <property type="protein sequence ID" value="EFC47928.1"/>
    <property type="molecule type" value="Genomic_DNA"/>
</dbReference>
<proteinExistence type="predicted"/>
<gene>
    <name evidence="1" type="ORF">NAEGRDRAFT_63771</name>
</gene>
<dbReference type="Gene3D" id="1.10.8.80">
    <property type="entry name" value="Magnesium chelatase subunit I, C-Terminal domain"/>
    <property type="match status" value="1"/>
</dbReference>
<name>D2V5C3_NAEGR</name>
<dbReference type="OrthoDB" id="21043at2759"/>
<evidence type="ECO:0000313" key="1">
    <source>
        <dbReference type="EMBL" id="EFC47928.1"/>
    </source>
</evidence>
<dbReference type="RefSeq" id="XP_002680672.1">
    <property type="nucleotide sequence ID" value="XM_002680626.1"/>
</dbReference>
<accession>D2V5C3</accession>
<dbReference type="KEGG" id="ngr:NAEGRDRAFT_63771"/>
<dbReference type="GeneID" id="8849555"/>